<dbReference type="EMBL" id="CP025003">
    <property type="protein sequence ID" value="ATZ94273.1"/>
    <property type="molecule type" value="Genomic_DNA"/>
</dbReference>
<accession>A0A2K8QL95</accession>
<dbReference type="Proteomes" id="UP000231901">
    <property type="component" value="Chromosome"/>
</dbReference>
<sequence>MNRLHYIFDPLCGWCYAAAPLIHAARKIEGLPVVLHAGGMMTGPNRRRITPEWRDYVQPHDRRIAQMSGQPFGDGYFNGLLWDVTATLDSEPPTTAILAAEELGGRGLDLLERLQRAHYVEGLRISDPPVLMKMAVEIGLSLDDFENACTHWRGLPTRKHIEESRQWLTQSGGAGFPTLVFAVDDIFTTLNIAPWLGRPDDWHDYLAKLVAENQ</sequence>
<dbReference type="OrthoDB" id="9813770at2"/>
<dbReference type="InterPro" id="IPR036249">
    <property type="entry name" value="Thioredoxin-like_sf"/>
</dbReference>
<keyword evidence="2" id="KW-1185">Reference proteome</keyword>
<dbReference type="SUPFAM" id="SSF52833">
    <property type="entry name" value="Thioredoxin-like"/>
    <property type="match status" value="1"/>
</dbReference>
<dbReference type="Gene3D" id="3.40.30.10">
    <property type="entry name" value="Glutaredoxin"/>
    <property type="match status" value="1"/>
</dbReference>
<evidence type="ECO:0000313" key="1">
    <source>
        <dbReference type="EMBL" id="ATZ94273.1"/>
    </source>
</evidence>
<name>A0A2K8QL95_9GAMM</name>
<protein>
    <submittedName>
        <fullName evidence="1">DsbA family protein</fullName>
    </submittedName>
</protein>
<proteinExistence type="predicted"/>
<organism evidence="1 2">
    <name type="scientific">Dickeya fangzhongdai</name>
    <dbReference type="NCBI Taxonomy" id="1778540"/>
    <lineage>
        <taxon>Bacteria</taxon>
        <taxon>Pseudomonadati</taxon>
        <taxon>Pseudomonadota</taxon>
        <taxon>Gammaproteobacteria</taxon>
        <taxon>Enterobacterales</taxon>
        <taxon>Pectobacteriaceae</taxon>
        <taxon>Dickeya</taxon>
    </lineage>
</organism>
<evidence type="ECO:0000313" key="2">
    <source>
        <dbReference type="Proteomes" id="UP000231901"/>
    </source>
</evidence>
<gene>
    <name evidence="1" type="ORF">CVE23_10020</name>
</gene>
<dbReference type="KEGG" id="dfn:CVE23_10020"/>
<dbReference type="AlphaFoldDB" id="A0A2K8QL95"/>
<dbReference type="RefSeq" id="WP_038918863.1">
    <property type="nucleotide sequence ID" value="NZ_BMJF01000001.1"/>
</dbReference>
<reference evidence="2" key="1">
    <citation type="journal article" date="2018" name="Genome Announc.">
        <title>Complete genome sequence of a Dickeya fangzhongdai type strain causing bleeding canker of pear tree trunks.</title>
        <authorList>
            <person name="Zhao Y."/>
            <person name="Tian Y."/>
            <person name="Li X."/>
            <person name="Hu B."/>
        </authorList>
    </citation>
    <scope>NUCLEOTIDE SEQUENCE [LARGE SCALE GENOMIC DNA]</scope>
    <source>
        <strain evidence="2">DSM 101947</strain>
    </source>
</reference>
<dbReference type="InterPro" id="IPR001853">
    <property type="entry name" value="DSBA-like_thioredoxin_dom"/>
</dbReference>
<dbReference type="CDD" id="cd03025">
    <property type="entry name" value="DsbA_FrnE_like"/>
    <property type="match status" value="1"/>
</dbReference>
<dbReference type="GO" id="GO:0016491">
    <property type="term" value="F:oxidoreductase activity"/>
    <property type="evidence" value="ECO:0007669"/>
    <property type="project" value="InterPro"/>
</dbReference>
<dbReference type="Pfam" id="PF01323">
    <property type="entry name" value="DSBA"/>
    <property type="match status" value="1"/>
</dbReference>
<dbReference type="GeneID" id="66564666"/>